<comment type="function">
    <text evidence="1">Involved in the modulation of the specificity of the ClpAP-mediated ATP-dependent protein degradation.</text>
</comment>
<dbReference type="GO" id="GO:0030163">
    <property type="term" value="P:protein catabolic process"/>
    <property type="evidence" value="ECO:0007669"/>
    <property type="project" value="InterPro"/>
</dbReference>
<feature type="region of interest" description="Disordered" evidence="2">
    <location>
        <begin position="1"/>
        <end position="21"/>
    </location>
</feature>
<dbReference type="GO" id="GO:0008233">
    <property type="term" value="F:peptidase activity"/>
    <property type="evidence" value="ECO:0007669"/>
    <property type="project" value="UniProtKB-KW"/>
</dbReference>
<comment type="caution">
    <text evidence="4">The sequence shown here is derived from an EMBL/GenBank/DDBJ whole genome shotgun (WGS) entry which is preliminary data.</text>
</comment>
<dbReference type="PANTHER" id="PTHR33473">
    <property type="entry name" value="ATP-DEPENDENT CLP PROTEASE ADAPTER PROTEIN CLPS1, CHLOROPLASTIC"/>
    <property type="match status" value="1"/>
</dbReference>
<reference evidence="4 5" key="1">
    <citation type="submission" date="2019-02" db="EMBL/GenBank/DDBJ databases">
        <title>Prokaryotic population dynamics and viral predation in marine succession experiment using metagenomics: the confinement effect.</title>
        <authorList>
            <person name="Haro-Moreno J.M."/>
            <person name="Rodriguez-Valera F."/>
            <person name="Lopez-Perez M."/>
        </authorList>
    </citation>
    <scope>NUCLEOTIDE SEQUENCE [LARGE SCALE GENOMIC DNA]</scope>
    <source>
        <strain evidence="4">MED-G169</strain>
    </source>
</reference>
<dbReference type="Proteomes" id="UP000318148">
    <property type="component" value="Unassembled WGS sequence"/>
</dbReference>
<keyword evidence="4" id="KW-0645">Protease</keyword>
<proteinExistence type="inferred from homology"/>
<evidence type="ECO:0000259" key="3">
    <source>
        <dbReference type="Pfam" id="PF02617"/>
    </source>
</evidence>
<dbReference type="InterPro" id="IPR014719">
    <property type="entry name" value="Ribosomal_bL12_C/ClpS-like"/>
</dbReference>
<dbReference type="InterPro" id="IPR003769">
    <property type="entry name" value="ClpS_core"/>
</dbReference>
<keyword evidence="4" id="KW-0378">Hydrolase</keyword>
<evidence type="ECO:0000313" key="5">
    <source>
        <dbReference type="Proteomes" id="UP000318148"/>
    </source>
</evidence>
<dbReference type="SUPFAM" id="SSF54736">
    <property type="entry name" value="ClpS-like"/>
    <property type="match status" value="1"/>
</dbReference>
<comment type="similarity">
    <text evidence="1">Belongs to the ClpS family.</text>
</comment>
<dbReference type="Pfam" id="PF02617">
    <property type="entry name" value="ClpS"/>
    <property type="match status" value="1"/>
</dbReference>
<evidence type="ECO:0000256" key="2">
    <source>
        <dbReference type="SAM" id="MobiDB-lite"/>
    </source>
</evidence>
<dbReference type="EMBL" id="SHBO01000033">
    <property type="protein sequence ID" value="RZO06008.1"/>
    <property type="molecule type" value="Genomic_DNA"/>
</dbReference>
<dbReference type="InterPro" id="IPR022935">
    <property type="entry name" value="ClpS"/>
</dbReference>
<dbReference type="HAMAP" id="MF_00302">
    <property type="entry name" value="ClpS"/>
    <property type="match status" value="1"/>
</dbReference>
<accession>A0A520LL90</accession>
<dbReference type="GO" id="GO:0006508">
    <property type="term" value="P:proteolysis"/>
    <property type="evidence" value="ECO:0007669"/>
    <property type="project" value="UniProtKB-UniRule"/>
</dbReference>
<sequence>MLEIIASQKSDDSEGELGTITEPVIRPKKPSMYQVVLLNDDYTPMEFVVEIIEEFFYKTRDVATRIMLKVHTEGKGICGVFTQDVAETKAALVNQHAQDSKHPLMCQVEPVEDNEED</sequence>
<evidence type="ECO:0000313" key="4">
    <source>
        <dbReference type="EMBL" id="RZO06008.1"/>
    </source>
</evidence>
<organism evidence="4 5">
    <name type="scientific">SAR92 clade bacterium</name>
    <dbReference type="NCBI Taxonomy" id="2315479"/>
    <lineage>
        <taxon>Bacteria</taxon>
        <taxon>Pseudomonadati</taxon>
        <taxon>Pseudomonadota</taxon>
        <taxon>Gammaproteobacteria</taxon>
        <taxon>Cellvibrionales</taxon>
        <taxon>Porticoccaceae</taxon>
        <taxon>SAR92 clade</taxon>
    </lineage>
</organism>
<dbReference type="AlphaFoldDB" id="A0A520LL90"/>
<dbReference type="FunFam" id="3.30.1390.10:FF:000002">
    <property type="entry name" value="ATP-dependent Clp protease adapter protein ClpS"/>
    <property type="match status" value="1"/>
</dbReference>
<name>A0A520LL90_9GAMM</name>
<comment type="subunit">
    <text evidence="1">Binds to the N-terminal domain of the chaperone ClpA.</text>
</comment>
<dbReference type="PANTHER" id="PTHR33473:SF19">
    <property type="entry name" value="ATP-DEPENDENT CLP PROTEASE ADAPTER PROTEIN CLPS"/>
    <property type="match status" value="1"/>
</dbReference>
<dbReference type="Gene3D" id="3.30.1390.10">
    <property type="match status" value="1"/>
</dbReference>
<feature type="domain" description="Adaptor protein ClpS core" evidence="3">
    <location>
        <begin position="28"/>
        <end position="107"/>
    </location>
</feature>
<gene>
    <name evidence="1 4" type="primary">clpS</name>
    <name evidence="4" type="ORF">EVB02_02940</name>
</gene>
<protein>
    <recommendedName>
        <fullName evidence="1">ATP-dependent Clp protease adapter protein ClpS</fullName>
    </recommendedName>
</protein>
<dbReference type="NCBIfam" id="NF000672">
    <property type="entry name" value="PRK00033.1-5"/>
    <property type="match status" value="1"/>
</dbReference>
<evidence type="ECO:0000256" key="1">
    <source>
        <dbReference type="HAMAP-Rule" id="MF_00302"/>
    </source>
</evidence>